<dbReference type="Gene3D" id="1.10.10.10">
    <property type="entry name" value="Winged helix-like DNA-binding domain superfamily/Winged helix DNA-binding domain"/>
    <property type="match status" value="1"/>
</dbReference>
<feature type="domain" description="RNA polymerase sigma factor 70 region 4 type 2" evidence="6">
    <location>
        <begin position="119"/>
        <end position="170"/>
    </location>
</feature>
<proteinExistence type="inferred from homology"/>
<dbReference type="AlphaFoldDB" id="A0A2S7EYC6"/>
<dbReference type="Gene3D" id="1.10.1740.10">
    <property type="match status" value="1"/>
</dbReference>
<sequence>MTTRKLRPPLVARAWPRGALTALYQRCRPALMSFFRRRVADPSEAEDLTHQVFANLAASPSAVCDDGYLFRSAANLLRDRARREKVRTLHRQQHGVVAEHQVETLDPPRVLAGRQALGEVADALERLAPRTRAIFLQFRLENMSQAQIARCYGISVSAVQKHLLRAMTELAELMEEAP</sequence>
<feature type="domain" description="RNA polymerase sigma-70 region 2" evidence="5">
    <location>
        <begin position="23"/>
        <end position="85"/>
    </location>
</feature>
<evidence type="ECO:0008006" key="9">
    <source>
        <dbReference type="Google" id="ProtNLM"/>
    </source>
</evidence>
<dbReference type="InterPro" id="IPR013249">
    <property type="entry name" value="RNA_pol_sigma70_r4_t2"/>
</dbReference>
<dbReference type="PANTHER" id="PTHR43133:SF63">
    <property type="entry name" value="RNA POLYMERASE SIGMA FACTOR FECI-RELATED"/>
    <property type="match status" value="1"/>
</dbReference>
<evidence type="ECO:0000313" key="7">
    <source>
        <dbReference type="EMBL" id="PPU98154.1"/>
    </source>
</evidence>
<dbReference type="InterPro" id="IPR013324">
    <property type="entry name" value="RNA_pol_sigma_r3/r4-like"/>
</dbReference>
<dbReference type="GO" id="GO:0006352">
    <property type="term" value="P:DNA-templated transcription initiation"/>
    <property type="evidence" value="ECO:0007669"/>
    <property type="project" value="InterPro"/>
</dbReference>
<dbReference type="NCBIfam" id="TIGR02937">
    <property type="entry name" value="sigma70-ECF"/>
    <property type="match status" value="1"/>
</dbReference>
<dbReference type="GO" id="GO:0003677">
    <property type="term" value="F:DNA binding"/>
    <property type="evidence" value="ECO:0007669"/>
    <property type="project" value="InterPro"/>
</dbReference>
<dbReference type="GO" id="GO:0016987">
    <property type="term" value="F:sigma factor activity"/>
    <property type="evidence" value="ECO:0007669"/>
    <property type="project" value="UniProtKB-KW"/>
</dbReference>
<dbReference type="OrthoDB" id="9797134at2"/>
<dbReference type="InterPro" id="IPR013325">
    <property type="entry name" value="RNA_pol_sigma_r2"/>
</dbReference>
<evidence type="ECO:0000256" key="3">
    <source>
        <dbReference type="ARBA" id="ARBA00023082"/>
    </source>
</evidence>
<evidence type="ECO:0000259" key="5">
    <source>
        <dbReference type="Pfam" id="PF04542"/>
    </source>
</evidence>
<evidence type="ECO:0000256" key="2">
    <source>
        <dbReference type="ARBA" id="ARBA00023015"/>
    </source>
</evidence>
<keyword evidence="2" id="KW-0805">Transcription regulation</keyword>
<comment type="caution">
    <text evidence="7">The sequence shown here is derived from an EMBL/GenBank/DDBJ whole genome shotgun (WGS) entry which is preliminary data.</text>
</comment>
<dbReference type="PANTHER" id="PTHR43133">
    <property type="entry name" value="RNA POLYMERASE ECF-TYPE SIGMA FACTO"/>
    <property type="match status" value="1"/>
</dbReference>
<accession>A0A2S7EYC6</accession>
<dbReference type="SUPFAM" id="SSF88946">
    <property type="entry name" value="Sigma2 domain of RNA polymerase sigma factors"/>
    <property type="match status" value="1"/>
</dbReference>
<dbReference type="InterPro" id="IPR036388">
    <property type="entry name" value="WH-like_DNA-bd_sf"/>
</dbReference>
<keyword evidence="8" id="KW-1185">Reference proteome</keyword>
<dbReference type="RefSeq" id="WP_104558366.1">
    <property type="nucleotide sequence ID" value="NZ_CP043476.1"/>
</dbReference>
<dbReference type="InterPro" id="IPR014284">
    <property type="entry name" value="RNA_pol_sigma-70_dom"/>
</dbReference>
<dbReference type="Pfam" id="PF08281">
    <property type="entry name" value="Sigma70_r4_2"/>
    <property type="match status" value="1"/>
</dbReference>
<dbReference type="EMBL" id="MDEG01000005">
    <property type="protein sequence ID" value="PPU98154.1"/>
    <property type="molecule type" value="Genomic_DNA"/>
</dbReference>
<gene>
    <name evidence="7" type="ORF">XhyaCFBP1156_08055</name>
</gene>
<comment type="similarity">
    <text evidence="1">Belongs to the sigma-70 factor family. ECF subfamily.</text>
</comment>
<reference evidence="8" key="1">
    <citation type="submission" date="2016-08" db="EMBL/GenBank/DDBJ databases">
        <authorList>
            <person name="Merda D."/>
            <person name="Briand M."/>
            <person name="Taghouti G."/>
            <person name="Carrere S."/>
            <person name="Gouzy J."/>
            <person name="Portier P."/>
            <person name="Jacques M.-A."/>
            <person name="Fischer-Le Saux M."/>
        </authorList>
    </citation>
    <scope>NUCLEOTIDE SEQUENCE [LARGE SCALE GENOMIC DNA]</scope>
    <source>
        <strain evidence="8">CFBP1156</strain>
    </source>
</reference>
<evidence type="ECO:0000313" key="8">
    <source>
        <dbReference type="Proteomes" id="UP000238261"/>
    </source>
</evidence>
<dbReference type="InterPro" id="IPR007627">
    <property type="entry name" value="RNA_pol_sigma70_r2"/>
</dbReference>
<keyword evidence="3" id="KW-0731">Sigma factor</keyword>
<organism evidence="7 8">
    <name type="scientific">Xanthomonas hyacinthi</name>
    <dbReference type="NCBI Taxonomy" id="56455"/>
    <lineage>
        <taxon>Bacteria</taxon>
        <taxon>Pseudomonadati</taxon>
        <taxon>Pseudomonadota</taxon>
        <taxon>Gammaproteobacteria</taxon>
        <taxon>Lysobacterales</taxon>
        <taxon>Lysobacteraceae</taxon>
        <taxon>Xanthomonas</taxon>
    </lineage>
</organism>
<evidence type="ECO:0000256" key="4">
    <source>
        <dbReference type="ARBA" id="ARBA00023163"/>
    </source>
</evidence>
<dbReference type="Pfam" id="PF04542">
    <property type="entry name" value="Sigma70_r2"/>
    <property type="match status" value="1"/>
</dbReference>
<name>A0A2S7EYC6_9XANT</name>
<evidence type="ECO:0000256" key="1">
    <source>
        <dbReference type="ARBA" id="ARBA00010641"/>
    </source>
</evidence>
<keyword evidence="4" id="KW-0804">Transcription</keyword>
<dbReference type="Proteomes" id="UP000238261">
    <property type="component" value="Unassembled WGS sequence"/>
</dbReference>
<protein>
    <recommendedName>
        <fullName evidence="9">RNA polymerase subunit sigma-24</fullName>
    </recommendedName>
</protein>
<dbReference type="InterPro" id="IPR039425">
    <property type="entry name" value="RNA_pol_sigma-70-like"/>
</dbReference>
<dbReference type="SUPFAM" id="SSF88659">
    <property type="entry name" value="Sigma3 and sigma4 domains of RNA polymerase sigma factors"/>
    <property type="match status" value="1"/>
</dbReference>
<evidence type="ECO:0000259" key="6">
    <source>
        <dbReference type="Pfam" id="PF08281"/>
    </source>
</evidence>